<dbReference type="AlphaFoldDB" id="A0A0A9EKQ3"/>
<organism evidence="2">
    <name type="scientific">Arundo donax</name>
    <name type="common">Giant reed</name>
    <name type="synonym">Donax arundinaceus</name>
    <dbReference type="NCBI Taxonomy" id="35708"/>
    <lineage>
        <taxon>Eukaryota</taxon>
        <taxon>Viridiplantae</taxon>
        <taxon>Streptophyta</taxon>
        <taxon>Embryophyta</taxon>
        <taxon>Tracheophyta</taxon>
        <taxon>Spermatophyta</taxon>
        <taxon>Magnoliopsida</taxon>
        <taxon>Liliopsida</taxon>
        <taxon>Poales</taxon>
        <taxon>Poaceae</taxon>
        <taxon>PACMAD clade</taxon>
        <taxon>Arundinoideae</taxon>
        <taxon>Arundineae</taxon>
        <taxon>Arundo</taxon>
    </lineage>
</organism>
<dbReference type="EMBL" id="GBRH01196556">
    <property type="protein sequence ID" value="JAE01340.1"/>
    <property type="molecule type" value="Transcribed_RNA"/>
</dbReference>
<accession>A0A0A9EKQ3</accession>
<proteinExistence type="predicted"/>
<feature type="transmembrane region" description="Helical" evidence="1">
    <location>
        <begin position="6"/>
        <end position="22"/>
    </location>
</feature>
<reference evidence="2" key="1">
    <citation type="submission" date="2014-09" db="EMBL/GenBank/DDBJ databases">
        <authorList>
            <person name="Magalhaes I.L.F."/>
            <person name="Oliveira U."/>
            <person name="Santos F.R."/>
            <person name="Vidigal T.H.D.A."/>
            <person name="Brescovit A.D."/>
            <person name="Santos A.J."/>
        </authorList>
    </citation>
    <scope>NUCLEOTIDE SEQUENCE</scope>
    <source>
        <tissue evidence="2">Shoot tissue taken approximately 20 cm above the soil surface</tissue>
    </source>
</reference>
<keyword evidence="1" id="KW-0812">Transmembrane</keyword>
<evidence type="ECO:0000313" key="2">
    <source>
        <dbReference type="EMBL" id="JAE01340.1"/>
    </source>
</evidence>
<name>A0A0A9EKQ3_ARUDO</name>
<reference evidence="2" key="2">
    <citation type="journal article" date="2015" name="Data Brief">
        <title>Shoot transcriptome of the giant reed, Arundo donax.</title>
        <authorList>
            <person name="Barrero R.A."/>
            <person name="Guerrero F.D."/>
            <person name="Moolhuijzen P."/>
            <person name="Goolsby J.A."/>
            <person name="Tidwell J."/>
            <person name="Bellgard S.E."/>
            <person name="Bellgard M.I."/>
        </authorList>
    </citation>
    <scope>NUCLEOTIDE SEQUENCE</scope>
    <source>
        <tissue evidence="2">Shoot tissue taken approximately 20 cm above the soil surface</tissue>
    </source>
</reference>
<protein>
    <submittedName>
        <fullName evidence="2">Uncharacterized protein</fullName>
    </submittedName>
</protein>
<keyword evidence="1" id="KW-0472">Membrane</keyword>
<evidence type="ECO:0000256" key="1">
    <source>
        <dbReference type="SAM" id="Phobius"/>
    </source>
</evidence>
<sequence length="29" mass="3404">MRELGVSVSLFMIATLLFFRIPERLHTLL</sequence>
<keyword evidence="1" id="KW-1133">Transmembrane helix</keyword>